<dbReference type="Proteomes" id="UP000664277">
    <property type="component" value="Unassembled WGS sequence"/>
</dbReference>
<dbReference type="EMBL" id="JAFLCK010000006">
    <property type="protein sequence ID" value="MBN8659951.1"/>
    <property type="molecule type" value="Genomic_DNA"/>
</dbReference>
<evidence type="ECO:0000313" key="3">
    <source>
        <dbReference type="Proteomes" id="UP000664277"/>
    </source>
</evidence>
<comment type="similarity">
    <text evidence="1">Belongs to the UPF0111 family.</text>
</comment>
<dbReference type="Gene3D" id="1.20.58.220">
    <property type="entry name" value="Phosphate transport system protein phou homolog 2, domain 2"/>
    <property type="match status" value="1"/>
</dbReference>
<reference evidence="2" key="1">
    <citation type="submission" date="2021-02" db="EMBL/GenBank/DDBJ databases">
        <title>Genome-Resolved Metagenomics of a Microbial Community Performing Photosynthetic Biological Nutrient Removal.</title>
        <authorList>
            <person name="Mcdaniel E.A."/>
        </authorList>
    </citation>
    <scope>NUCLEOTIDE SEQUENCE</scope>
    <source>
        <strain evidence="2">UWPOB_OBS1</strain>
    </source>
</reference>
<sequence length="224" mass="25591">MSNHKRSLLARSLMKMPFASFFAKGLFEPRVDFFALLEAQAATTVKGIEALEVWLSGGAYDRCQQVRDFEHQADEQKLVLQKKLVESFVTPLDREDLYDLSVRLDEVINAAKNAAREVEALNYCPRDETLPEMARTLKEGARCLFNSFANLKNNQEEAAAQAALARKAENRFEKIYRQGMRDLFETNDFKTILRTVEVYRTLVTAAQRIDSVAEKLHHVIVKMG</sequence>
<name>A0A8J7PBV9_9BACT</name>
<dbReference type="InterPro" id="IPR038078">
    <property type="entry name" value="PhoU-like_sf"/>
</dbReference>
<dbReference type="InterPro" id="IPR018445">
    <property type="entry name" value="Put_Phosphate_transp_reg"/>
</dbReference>
<dbReference type="Pfam" id="PF01865">
    <property type="entry name" value="PhoU_div"/>
    <property type="match status" value="1"/>
</dbReference>
<evidence type="ECO:0000313" key="2">
    <source>
        <dbReference type="EMBL" id="MBN8659951.1"/>
    </source>
</evidence>
<dbReference type="PANTHER" id="PTHR37298">
    <property type="entry name" value="UPF0111 PROTEIN YKAA"/>
    <property type="match status" value="1"/>
</dbReference>
<organism evidence="2 3">
    <name type="scientific">Candidatus Obscuribacter phosphatis</name>
    <dbReference type="NCBI Taxonomy" id="1906157"/>
    <lineage>
        <taxon>Bacteria</taxon>
        <taxon>Bacillati</taxon>
        <taxon>Candidatus Melainabacteria</taxon>
        <taxon>Candidatus Obscuribacterales</taxon>
        <taxon>Candidatus Obscuribacteraceae</taxon>
        <taxon>Candidatus Obscuribacter</taxon>
    </lineage>
</organism>
<dbReference type="PANTHER" id="PTHR37298:SF1">
    <property type="entry name" value="UPF0111 PROTEIN YKAA"/>
    <property type="match status" value="1"/>
</dbReference>
<dbReference type="InterPro" id="IPR052912">
    <property type="entry name" value="UPF0111_domain"/>
</dbReference>
<comment type="caution">
    <text evidence="2">The sequence shown here is derived from an EMBL/GenBank/DDBJ whole genome shotgun (WGS) entry which is preliminary data.</text>
</comment>
<accession>A0A8J7PBV9</accession>
<evidence type="ECO:0000256" key="1">
    <source>
        <dbReference type="ARBA" id="ARBA00008591"/>
    </source>
</evidence>
<dbReference type="AlphaFoldDB" id="A0A8J7PBV9"/>
<protein>
    <submittedName>
        <fullName evidence="2">DUF47 family protein</fullName>
    </submittedName>
</protein>
<proteinExistence type="inferred from homology"/>
<gene>
    <name evidence="2" type="ORF">J0M35_06280</name>
</gene>